<keyword evidence="4" id="KW-1185">Reference proteome</keyword>
<gene>
    <name evidence="3" type="ORF">Rhe02_32820</name>
</gene>
<dbReference type="AlphaFoldDB" id="A0A8J3VG97"/>
<dbReference type="InterPro" id="IPR029063">
    <property type="entry name" value="SAM-dependent_MTases_sf"/>
</dbReference>
<name>A0A8J3VG97_9ACTN</name>
<keyword evidence="3" id="KW-0808">Transferase</keyword>
<dbReference type="SUPFAM" id="SSF53335">
    <property type="entry name" value="S-adenosyl-L-methionine-dependent methyltransferases"/>
    <property type="match status" value="1"/>
</dbReference>
<dbReference type="InterPro" id="IPR036390">
    <property type="entry name" value="WH_DNA-bd_sf"/>
</dbReference>
<evidence type="ECO:0000313" key="3">
    <source>
        <dbReference type="EMBL" id="GIH05215.1"/>
    </source>
</evidence>
<comment type="caution">
    <text evidence="3">The sequence shown here is derived from an EMBL/GenBank/DDBJ whole genome shotgun (WGS) entry which is preliminary data.</text>
</comment>
<dbReference type="Gene3D" id="1.10.10.10">
    <property type="entry name" value="Winged helix-like DNA-binding domain superfamily/Winged helix DNA-binding domain"/>
    <property type="match status" value="1"/>
</dbReference>
<sequence>MIDMTTLDPAKLEAAAGKTFAELGVGVTGPLMVLGDRLGLWAALASSGPVTPAGLAERTGLHERYLREWLRAVSVAGYLDYDPGAQTFTLSGEMAAVLATDDSPASMIGVFSGFIGLWADLDRIEDLFRTGAGLSWGDHHPALSAAQERFTRPMYEASLAKAWLPAADGVDVALRAGGSVLDIGCGYGVSTLVIASGYPQAKLTGVDSDDGSVAHARKAAAEAGLAQRVTFEVADASSLPGSGWDVAVFTDSLHDMGDPVGALKEAQRVVAPSGTVLIIEPLAADRFEDDFSNPYARIGYAISTMACTPSSLSQPVGAALGAMAGEAKLREVAAAAGFERVERIAADAAPFNIILAARP</sequence>
<evidence type="ECO:0000259" key="1">
    <source>
        <dbReference type="Pfam" id="PF13847"/>
    </source>
</evidence>
<dbReference type="InterPro" id="IPR025714">
    <property type="entry name" value="Methyltranfer_dom"/>
</dbReference>
<dbReference type="EMBL" id="BONY01000017">
    <property type="protein sequence ID" value="GIH05215.1"/>
    <property type="molecule type" value="Genomic_DNA"/>
</dbReference>
<feature type="domain" description="S-adenosylmethionine-dependent methyltransferase Rv2258c-like winged HTH" evidence="2">
    <location>
        <begin position="31"/>
        <end position="99"/>
    </location>
</feature>
<dbReference type="GO" id="GO:0008168">
    <property type="term" value="F:methyltransferase activity"/>
    <property type="evidence" value="ECO:0007669"/>
    <property type="project" value="UniProtKB-KW"/>
</dbReference>
<dbReference type="GO" id="GO:0032259">
    <property type="term" value="P:methylation"/>
    <property type="evidence" value="ECO:0007669"/>
    <property type="project" value="UniProtKB-KW"/>
</dbReference>
<proteinExistence type="predicted"/>
<dbReference type="Pfam" id="PF13847">
    <property type="entry name" value="Methyltransf_31"/>
    <property type="match status" value="1"/>
</dbReference>
<dbReference type="InterPro" id="IPR036388">
    <property type="entry name" value="WH-like_DNA-bd_sf"/>
</dbReference>
<reference evidence="3" key="1">
    <citation type="submission" date="2021-01" db="EMBL/GenBank/DDBJ databases">
        <title>Whole genome shotgun sequence of Rhizocola hellebori NBRC 109834.</title>
        <authorList>
            <person name="Komaki H."/>
            <person name="Tamura T."/>
        </authorList>
    </citation>
    <scope>NUCLEOTIDE SEQUENCE</scope>
    <source>
        <strain evidence="3">NBRC 109834</strain>
    </source>
</reference>
<dbReference type="InterPro" id="IPR048711">
    <property type="entry name" value="WHD_Rv2258c"/>
</dbReference>
<feature type="domain" description="Methyltransferase" evidence="1">
    <location>
        <begin position="176"/>
        <end position="288"/>
    </location>
</feature>
<protein>
    <submittedName>
        <fullName evidence="3">SAM-dependent methyltransferase</fullName>
    </submittedName>
</protein>
<evidence type="ECO:0000259" key="2">
    <source>
        <dbReference type="Pfam" id="PF21320"/>
    </source>
</evidence>
<dbReference type="InterPro" id="IPR053173">
    <property type="entry name" value="SAM-binding_MTase"/>
</dbReference>
<dbReference type="CDD" id="cd02440">
    <property type="entry name" value="AdoMet_MTases"/>
    <property type="match status" value="1"/>
</dbReference>
<evidence type="ECO:0000313" key="4">
    <source>
        <dbReference type="Proteomes" id="UP000612899"/>
    </source>
</evidence>
<dbReference type="Pfam" id="PF21320">
    <property type="entry name" value="WHD_Rv2258c"/>
    <property type="match status" value="1"/>
</dbReference>
<dbReference type="PANTHER" id="PTHR45128:SF2">
    <property type="entry name" value="METHYLTRANSFERASE DOMAIN-CONTAINING PROTEIN"/>
    <property type="match status" value="1"/>
</dbReference>
<dbReference type="PANTHER" id="PTHR45128">
    <property type="entry name" value="METHYLTRANSFERASE TYPE 11"/>
    <property type="match status" value="1"/>
</dbReference>
<dbReference type="SUPFAM" id="SSF46785">
    <property type="entry name" value="Winged helix' DNA-binding domain"/>
    <property type="match status" value="1"/>
</dbReference>
<keyword evidence="3" id="KW-0489">Methyltransferase</keyword>
<organism evidence="3 4">
    <name type="scientific">Rhizocola hellebori</name>
    <dbReference type="NCBI Taxonomy" id="1392758"/>
    <lineage>
        <taxon>Bacteria</taxon>
        <taxon>Bacillati</taxon>
        <taxon>Actinomycetota</taxon>
        <taxon>Actinomycetes</taxon>
        <taxon>Micromonosporales</taxon>
        <taxon>Micromonosporaceae</taxon>
        <taxon>Rhizocola</taxon>
    </lineage>
</organism>
<accession>A0A8J3VG97</accession>
<dbReference type="RefSeq" id="WP_203909075.1">
    <property type="nucleotide sequence ID" value="NZ_BONY01000017.1"/>
</dbReference>
<dbReference type="Proteomes" id="UP000612899">
    <property type="component" value="Unassembled WGS sequence"/>
</dbReference>
<dbReference type="Gene3D" id="3.40.50.150">
    <property type="entry name" value="Vaccinia Virus protein VP39"/>
    <property type="match status" value="1"/>
</dbReference>